<dbReference type="PANTHER" id="PTHR21060:SF15">
    <property type="entry name" value="ACETATE KINASE-RELATED"/>
    <property type="match status" value="1"/>
</dbReference>
<feature type="active site" description="Proton donor/acceptor" evidence="6">
    <location>
        <position position="148"/>
    </location>
</feature>
<evidence type="ECO:0000313" key="9">
    <source>
        <dbReference type="Proteomes" id="UP000230052"/>
    </source>
</evidence>
<keyword evidence="6" id="KW-0479">Metal-binding</keyword>
<keyword evidence="2 6" id="KW-0808">Transferase</keyword>
<comment type="similarity">
    <text evidence="1 6 7">Belongs to the acetokinase family.</text>
</comment>
<evidence type="ECO:0000256" key="2">
    <source>
        <dbReference type="ARBA" id="ARBA00022679"/>
    </source>
</evidence>
<feature type="site" description="Transition state stabilizer" evidence="6">
    <location>
        <position position="180"/>
    </location>
</feature>
<dbReference type="Proteomes" id="UP000230052">
    <property type="component" value="Unassembled WGS sequence"/>
</dbReference>
<comment type="catalytic activity">
    <reaction evidence="6">
        <text>acetate + ATP = acetyl phosphate + ADP</text>
        <dbReference type="Rhea" id="RHEA:11352"/>
        <dbReference type="ChEBI" id="CHEBI:22191"/>
        <dbReference type="ChEBI" id="CHEBI:30089"/>
        <dbReference type="ChEBI" id="CHEBI:30616"/>
        <dbReference type="ChEBI" id="CHEBI:456216"/>
        <dbReference type="EC" id="2.7.2.1"/>
    </reaction>
</comment>
<feature type="binding site" evidence="6">
    <location>
        <position position="7"/>
    </location>
    <ligand>
        <name>Mg(2+)</name>
        <dbReference type="ChEBI" id="CHEBI:18420"/>
    </ligand>
</feature>
<feature type="binding site" evidence="6">
    <location>
        <begin position="331"/>
        <end position="335"/>
    </location>
    <ligand>
        <name>ATP</name>
        <dbReference type="ChEBI" id="CHEBI:30616"/>
    </ligand>
</feature>
<dbReference type="InterPro" id="IPR043129">
    <property type="entry name" value="ATPase_NBD"/>
</dbReference>
<name>A0A2J0KU63_9BACT</name>
<dbReference type="SUPFAM" id="SSF53067">
    <property type="entry name" value="Actin-like ATPase domain"/>
    <property type="match status" value="2"/>
</dbReference>
<evidence type="ECO:0000256" key="5">
    <source>
        <dbReference type="ARBA" id="ARBA00022840"/>
    </source>
</evidence>
<evidence type="ECO:0000256" key="7">
    <source>
        <dbReference type="RuleBase" id="RU003835"/>
    </source>
</evidence>
<protein>
    <recommendedName>
        <fullName evidence="6">Acetate kinase</fullName>
        <ecNumber evidence="6">2.7.2.1</ecNumber>
    </recommendedName>
    <alternativeName>
        <fullName evidence="6">Acetokinase</fullName>
    </alternativeName>
</protein>
<evidence type="ECO:0000256" key="6">
    <source>
        <dbReference type="HAMAP-Rule" id="MF_00020"/>
    </source>
</evidence>
<dbReference type="PIRSF" id="PIRSF000722">
    <property type="entry name" value="Acetate_prop_kin"/>
    <property type="match status" value="1"/>
</dbReference>
<keyword evidence="3 6" id="KW-0547">Nucleotide-binding</keyword>
<evidence type="ECO:0000313" key="8">
    <source>
        <dbReference type="EMBL" id="PIU41955.1"/>
    </source>
</evidence>
<dbReference type="InterPro" id="IPR023865">
    <property type="entry name" value="Aliphatic_acid_kinase_CS"/>
</dbReference>
<feature type="binding site" evidence="6">
    <location>
        <position position="14"/>
    </location>
    <ligand>
        <name>ATP</name>
        <dbReference type="ChEBI" id="CHEBI:30616"/>
    </ligand>
</feature>
<dbReference type="Gene3D" id="3.30.420.40">
    <property type="match status" value="2"/>
</dbReference>
<dbReference type="PROSITE" id="PS01075">
    <property type="entry name" value="ACETATE_KINASE_1"/>
    <property type="match status" value="1"/>
</dbReference>
<feature type="binding site" evidence="6">
    <location>
        <position position="365"/>
    </location>
    <ligand>
        <name>Mg(2+)</name>
        <dbReference type="ChEBI" id="CHEBI:18420"/>
    </ligand>
</feature>
<dbReference type="InterPro" id="IPR000890">
    <property type="entry name" value="Aliphatic_acid_kin_short-chain"/>
</dbReference>
<dbReference type="AlphaFoldDB" id="A0A2J0KU63"/>
<keyword evidence="4 6" id="KW-0418">Kinase</keyword>
<organism evidence="8 9">
    <name type="scientific">Candidatus Aquitaenariimonas noxiae</name>
    <dbReference type="NCBI Taxonomy" id="1974741"/>
    <lineage>
        <taxon>Bacteria</taxon>
        <taxon>Pseudomonadati</taxon>
        <taxon>Candidatus Omnitrophota</taxon>
        <taxon>Candidatus Aquitaenariimonas</taxon>
    </lineage>
</organism>
<dbReference type="Pfam" id="PF00871">
    <property type="entry name" value="Acetate_kinase"/>
    <property type="match status" value="1"/>
</dbReference>
<dbReference type="GO" id="GO:0006085">
    <property type="term" value="P:acetyl-CoA biosynthetic process"/>
    <property type="evidence" value="ECO:0007669"/>
    <property type="project" value="UniProtKB-UniRule"/>
</dbReference>
<comment type="subcellular location">
    <subcellularLocation>
        <location evidence="6">Cytoplasm</location>
    </subcellularLocation>
</comment>
<reference evidence="8 9" key="1">
    <citation type="submission" date="2017-09" db="EMBL/GenBank/DDBJ databases">
        <title>Depth-based differentiation of microbial function through sediment-hosted aquifers and enrichment of novel symbionts in the deep terrestrial subsurface.</title>
        <authorList>
            <person name="Probst A.J."/>
            <person name="Ladd B."/>
            <person name="Jarett J.K."/>
            <person name="Geller-Mcgrath D.E."/>
            <person name="Sieber C.M."/>
            <person name="Emerson J.B."/>
            <person name="Anantharaman K."/>
            <person name="Thomas B.C."/>
            <person name="Malmstrom R."/>
            <person name="Stieglmeier M."/>
            <person name="Klingl A."/>
            <person name="Woyke T."/>
            <person name="Ryan C.M."/>
            <person name="Banfield J.F."/>
        </authorList>
    </citation>
    <scope>NUCLEOTIDE SEQUENCE [LARGE SCALE GENOMIC DNA]</scope>
    <source>
        <strain evidence="8">CG07_land_8_20_14_0_80_42_15</strain>
    </source>
</reference>
<proteinExistence type="inferred from homology"/>
<feature type="binding site" evidence="6">
    <location>
        <begin position="283"/>
        <end position="285"/>
    </location>
    <ligand>
        <name>ATP</name>
        <dbReference type="ChEBI" id="CHEBI:30616"/>
    </ligand>
</feature>
<dbReference type="PROSITE" id="PS01076">
    <property type="entry name" value="ACETATE_KINASE_2"/>
    <property type="match status" value="1"/>
</dbReference>
<dbReference type="PANTHER" id="PTHR21060">
    <property type="entry name" value="ACETATE KINASE"/>
    <property type="match status" value="1"/>
</dbReference>
<evidence type="ECO:0000256" key="1">
    <source>
        <dbReference type="ARBA" id="ARBA00008748"/>
    </source>
</evidence>
<feature type="binding site" evidence="6">
    <location>
        <begin position="208"/>
        <end position="212"/>
    </location>
    <ligand>
        <name>ATP</name>
        <dbReference type="ChEBI" id="CHEBI:30616"/>
    </ligand>
</feature>
<dbReference type="PRINTS" id="PR00471">
    <property type="entry name" value="ACETATEKNASE"/>
</dbReference>
<keyword evidence="6" id="KW-0460">Magnesium</keyword>
<dbReference type="GO" id="GO:0000287">
    <property type="term" value="F:magnesium ion binding"/>
    <property type="evidence" value="ECO:0007669"/>
    <property type="project" value="UniProtKB-UniRule"/>
</dbReference>
<dbReference type="GO" id="GO:0006083">
    <property type="term" value="P:acetate metabolic process"/>
    <property type="evidence" value="ECO:0007669"/>
    <property type="project" value="TreeGrafter"/>
</dbReference>
<keyword evidence="5 6" id="KW-0067">ATP-binding</keyword>
<feature type="binding site" evidence="6">
    <location>
        <position position="91"/>
    </location>
    <ligand>
        <name>substrate</name>
    </ligand>
</feature>
<comment type="subunit">
    <text evidence="6">Homodimer.</text>
</comment>
<evidence type="ECO:0000256" key="3">
    <source>
        <dbReference type="ARBA" id="ARBA00022741"/>
    </source>
</evidence>
<dbReference type="GO" id="GO:0008776">
    <property type="term" value="F:acetate kinase activity"/>
    <property type="evidence" value="ECO:0007669"/>
    <property type="project" value="UniProtKB-UniRule"/>
</dbReference>
<sequence length="380" mass="42314">MPILVLNCGSSSAKYKLYDVKKDIFVAEGMIEKIGEKQSFLKHKSSDGKTISTGIDAPDHHMAIKIIIETLMHDNHGVIKSKDEIKAIGHRVVHGGEEFSSSVLITDKVINSIKKFSRLAPLHNPPALYGIEACIELLSGIPQVAVFDTAFHQTLPVEAYMYAIPYKYYTKYGLRRYGFHGTSHKYVAGKAARMLKKNLKDLKIITCHLGNGCSMTAVDKGNSIETSMGFTPLEGLIMGTRCGDMDPAVVPFLMEQENITTKEVDNILNKKSGLLGVSGIGNDMRQLNEEIAKGNERAKLAIDMFFYRIKKYIGAYMGIMNGLDAIVFTAGIGENNPWLIERVKKEMSELISKFKVEILVIPTKEEWMIAMETNEIIKKS</sequence>
<dbReference type="InterPro" id="IPR004372">
    <property type="entry name" value="Ac/propionate_kinase"/>
</dbReference>
<gene>
    <name evidence="6" type="primary">ackA</name>
    <name evidence="8" type="ORF">COS99_02475</name>
</gene>
<dbReference type="HAMAP" id="MF_00020">
    <property type="entry name" value="Acetate_kinase"/>
    <property type="match status" value="1"/>
</dbReference>
<feature type="site" description="Transition state stabilizer" evidence="6">
    <location>
        <position position="241"/>
    </location>
</feature>
<dbReference type="UniPathway" id="UPA00340">
    <property type="reaction ID" value="UER00458"/>
</dbReference>
<dbReference type="EMBL" id="PEWV01000025">
    <property type="protein sequence ID" value="PIU41955.1"/>
    <property type="molecule type" value="Genomic_DNA"/>
</dbReference>
<comment type="pathway">
    <text evidence="6">Metabolic intermediate biosynthesis; acetyl-CoA biosynthesis; acetyl-CoA from acetate: step 1/2.</text>
</comment>
<accession>A0A2J0KU63</accession>
<dbReference type="NCBIfam" id="TIGR00016">
    <property type="entry name" value="ackA"/>
    <property type="match status" value="1"/>
</dbReference>
<dbReference type="GO" id="GO:0005524">
    <property type="term" value="F:ATP binding"/>
    <property type="evidence" value="ECO:0007669"/>
    <property type="project" value="UniProtKB-KW"/>
</dbReference>
<dbReference type="CDD" id="cd24010">
    <property type="entry name" value="ASKHA_NBD_AcK_PK"/>
    <property type="match status" value="1"/>
</dbReference>
<dbReference type="EC" id="2.7.2.1" evidence="6"/>
<comment type="caution">
    <text evidence="8">The sequence shown here is derived from an EMBL/GenBank/DDBJ whole genome shotgun (WGS) entry which is preliminary data.</text>
</comment>
<comment type="cofactor">
    <cofactor evidence="6">
        <name>Mg(2+)</name>
        <dbReference type="ChEBI" id="CHEBI:18420"/>
    </cofactor>
    <cofactor evidence="6">
        <name>Mn(2+)</name>
        <dbReference type="ChEBI" id="CHEBI:29035"/>
    </cofactor>
    <text evidence="6">Mg(2+). Can also accept Mn(2+).</text>
</comment>
<keyword evidence="6" id="KW-0963">Cytoplasm</keyword>
<comment type="function">
    <text evidence="6">Catalyzes the formation of acetyl phosphate from acetate and ATP. Can also catalyze the reverse reaction.</text>
</comment>
<dbReference type="GO" id="GO:0005737">
    <property type="term" value="C:cytoplasm"/>
    <property type="evidence" value="ECO:0007669"/>
    <property type="project" value="UniProtKB-SubCell"/>
</dbReference>
<evidence type="ECO:0000256" key="4">
    <source>
        <dbReference type="ARBA" id="ARBA00022777"/>
    </source>
</evidence>